<evidence type="ECO:0000313" key="2">
    <source>
        <dbReference type="Proteomes" id="UP001221142"/>
    </source>
</evidence>
<name>A0AAD7B3D9_9AGAR</name>
<gene>
    <name evidence="1" type="ORF">FB45DRAFT_763039</name>
</gene>
<evidence type="ECO:0000313" key="1">
    <source>
        <dbReference type="EMBL" id="KAJ7608768.1"/>
    </source>
</evidence>
<protein>
    <submittedName>
        <fullName evidence="1">Uncharacterized protein</fullName>
    </submittedName>
</protein>
<dbReference type="EMBL" id="JARKIF010000043">
    <property type="protein sequence ID" value="KAJ7608768.1"/>
    <property type="molecule type" value="Genomic_DNA"/>
</dbReference>
<dbReference type="Proteomes" id="UP001221142">
    <property type="component" value="Unassembled WGS sequence"/>
</dbReference>
<keyword evidence="2" id="KW-1185">Reference proteome</keyword>
<reference evidence="1" key="1">
    <citation type="submission" date="2023-03" db="EMBL/GenBank/DDBJ databases">
        <title>Massive genome expansion in bonnet fungi (Mycena s.s.) driven by repeated elements and novel gene families across ecological guilds.</title>
        <authorList>
            <consortium name="Lawrence Berkeley National Laboratory"/>
            <person name="Harder C.B."/>
            <person name="Miyauchi S."/>
            <person name="Viragh M."/>
            <person name="Kuo A."/>
            <person name="Thoen E."/>
            <person name="Andreopoulos B."/>
            <person name="Lu D."/>
            <person name="Skrede I."/>
            <person name="Drula E."/>
            <person name="Henrissat B."/>
            <person name="Morin E."/>
            <person name="Kohler A."/>
            <person name="Barry K."/>
            <person name="LaButti K."/>
            <person name="Morin E."/>
            <person name="Salamov A."/>
            <person name="Lipzen A."/>
            <person name="Mereny Z."/>
            <person name="Hegedus B."/>
            <person name="Baldrian P."/>
            <person name="Stursova M."/>
            <person name="Weitz H."/>
            <person name="Taylor A."/>
            <person name="Grigoriev I.V."/>
            <person name="Nagy L.G."/>
            <person name="Martin F."/>
            <person name="Kauserud H."/>
        </authorList>
    </citation>
    <scope>NUCLEOTIDE SEQUENCE</scope>
    <source>
        <strain evidence="1">9284</strain>
    </source>
</reference>
<proteinExistence type="predicted"/>
<sequence>MGSSISALVKEQNDSLKAQAQDQLTALLTMAELKYENFMGHVKSTADKTLIPVNKILLSNHVVHAKVTSTGEGVQNAVKDTVTAFAKGDILTGVTSIVDFGVKAVLADVAANQSQHRTYAITCGELGGIMRIDIDIFCYTFTSAALTAVTNNVVSTAYVVSSVDASKLDTTTLRDIVQVCYGGVVDKVGLSFPLSCTWILKC</sequence>
<dbReference type="AlphaFoldDB" id="A0AAD7B3D9"/>
<accession>A0AAD7B3D9</accession>
<organism evidence="1 2">
    <name type="scientific">Roridomyces roridus</name>
    <dbReference type="NCBI Taxonomy" id="1738132"/>
    <lineage>
        <taxon>Eukaryota</taxon>
        <taxon>Fungi</taxon>
        <taxon>Dikarya</taxon>
        <taxon>Basidiomycota</taxon>
        <taxon>Agaricomycotina</taxon>
        <taxon>Agaricomycetes</taxon>
        <taxon>Agaricomycetidae</taxon>
        <taxon>Agaricales</taxon>
        <taxon>Marasmiineae</taxon>
        <taxon>Mycenaceae</taxon>
        <taxon>Roridomyces</taxon>
    </lineage>
</organism>
<comment type="caution">
    <text evidence="1">The sequence shown here is derived from an EMBL/GenBank/DDBJ whole genome shotgun (WGS) entry which is preliminary data.</text>
</comment>